<keyword evidence="4" id="KW-0443">Lipid metabolism</keyword>
<evidence type="ECO:0000256" key="3">
    <source>
        <dbReference type="ARBA" id="ARBA00022832"/>
    </source>
</evidence>
<dbReference type="Gene3D" id="3.40.47.10">
    <property type="match status" value="1"/>
</dbReference>
<keyword evidence="6" id="KW-0732">Signal</keyword>
<dbReference type="Proteomes" id="UP000237347">
    <property type="component" value="Unassembled WGS sequence"/>
</dbReference>
<evidence type="ECO:0000256" key="2">
    <source>
        <dbReference type="ARBA" id="ARBA00022516"/>
    </source>
</evidence>
<evidence type="ECO:0000313" key="8">
    <source>
        <dbReference type="Proteomes" id="UP000237347"/>
    </source>
</evidence>
<keyword evidence="5" id="KW-0275">Fatty acid biosynthesis</keyword>
<sequence>MLVSLLTILRLVSQGCKLVGCGSAVPTLKVSNDDLAKLVDTSDEWISVRTGIRNRRVLSGQFLQSVHDVLPYFRYLKR</sequence>
<feature type="chain" id="PRO_5043519409" evidence="6">
    <location>
        <begin position="16"/>
        <end position="78"/>
    </location>
</feature>
<evidence type="ECO:0000256" key="1">
    <source>
        <dbReference type="ARBA" id="ARBA00008642"/>
    </source>
</evidence>
<proteinExistence type="inferred from homology"/>
<name>A0AAW0LXS1_QUESU</name>
<comment type="similarity">
    <text evidence="1">Belongs to the thiolase-like superfamily. FabH family.</text>
</comment>
<feature type="signal peptide" evidence="6">
    <location>
        <begin position="1"/>
        <end position="15"/>
    </location>
</feature>
<keyword evidence="8" id="KW-1185">Reference proteome</keyword>
<keyword evidence="2" id="KW-0444">Lipid biosynthesis</keyword>
<dbReference type="EMBL" id="PKMF04000044">
    <property type="protein sequence ID" value="KAK7855599.1"/>
    <property type="molecule type" value="Genomic_DNA"/>
</dbReference>
<comment type="caution">
    <text evidence="7">The sequence shown here is derived from an EMBL/GenBank/DDBJ whole genome shotgun (WGS) entry which is preliminary data.</text>
</comment>
<dbReference type="PANTHER" id="PTHR43091:SF1">
    <property type="entry name" value="BETA-KETOACYL-[ACYL-CARRIER-PROTEIN] SYNTHASE III, CHLOROPLASTIC"/>
    <property type="match status" value="1"/>
</dbReference>
<evidence type="ECO:0000313" key="7">
    <source>
        <dbReference type="EMBL" id="KAK7855599.1"/>
    </source>
</evidence>
<evidence type="ECO:0000256" key="6">
    <source>
        <dbReference type="SAM" id="SignalP"/>
    </source>
</evidence>
<gene>
    <name evidence="7" type="primary">KAS3A</name>
    <name evidence="7" type="ORF">CFP56_027367</name>
</gene>
<dbReference type="SUPFAM" id="SSF53901">
    <property type="entry name" value="Thiolase-like"/>
    <property type="match status" value="1"/>
</dbReference>
<dbReference type="AlphaFoldDB" id="A0AAW0LXS1"/>
<protein>
    <submittedName>
        <fullName evidence="7">3-oxoacyl-[acyl-carrier-protein] synthase 3 a</fullName>
    </submittedName>
</protein>
<accession>A0AAW0LXS1</accession>
<dbReference type="PANTHER" id="PTHR43091">
    <property type="entry name" value="3-OXOACYL-[ACYL-CARRIER-PROTEIN] SYNTHASE"/>
    <property type="match status" value="1"/>
</dbReference>
<reference evidence="7 8" key="1">
    <citation type="journal article" date="2018" name="Sci. Data">
        <title>The draft genome sequence of cork oak.</title>
        <authorList>
            <person name="Ramos A.M."/>
            <person name="Usie A."/>
            <person name="Barbosa P."/>
            <person name="Barros P.M."/>
            <person name="Capote T."/>
            <person name="Chaves I."/>
            <person name="Simoes F."/>
            <person name="Abreu I."/>
            <person name="Carrasquinho I."/>
            <person name="Faro C."/>
            <person name="Guimaraes J.B."/>
            <person name="Mendonca D."/>
            <person name="Nobrega F."/>
            <person name="Rodrigues L."/>
            <person name="Saibo N.J.M."/>
            <person name="Varela M.C."/>
            <person name="Egas C."/>
            <person name="Matos J."/>
            <person name="Miguel C.M."/>
            <person name="Oliveira M.M."/>
            <person name="Ricardo C.P."/>
            <person name="Goncalves S."/>
        </authorList>
    </citation>
    <scope>NUCLEOTIDE SEQUENCE [LARGE SCALE GENOMIC DNA]</scope>
    <source>
        <strain evidence="8">cv. HL8</strain>
    </source>
</reference>
<evidence type="ECO:0000256" key="5">
    <source>
        <dbReference type="ARBA" id="ARBA00023160"/>
    </source>
</evidence>
<evidence type="ECO:0000256" key="4">
    <source>
        <dbReference type="ARBA" id="ARBA00023098"/>
    </source>
</evidence>
<dbReference type="GO" id="GO:0006633">
    <property type="term" value="P:fatty acid biosynthetic process"/>
    <property type="evidence" value="ECO:0007669"/>
    <property type="project" value="UniProtKB-KW"/>
</dbReference>
<dbReference type="InterPro" id="IPR016039">
    <property type="entry name" value="Thiolase-like"/>
</dbReference>
<dbReference type="GO" id="GO:0009507">
    <property type="term" value="C:chloroplast"/>
    <property type="evidence" value="ECO:0007669"/>
    <property type="project" value="TreeGrafter"/>
</dbReference>
<organism evidence="7 8">
    <name type="scientific">Quercus suber</name>
    <name type="common">Cork oak</name>
    <dbReference type="NCBI Taxonomy" id="58331"/>
    <lineage>
        <taxon>Eukaryota</taxon>
        <taxon>Viridiplantae</taxon>
        <taxon>Streptophyta</taxon>
        <taxon>Embryophyta</taxon>
        <taxon>Tracheophyta</taxon>
        <taxon>Spermatophyta</taxon>
        <taxon>Magnoliopsida</taxon>
        <taxon>eudicotyledons</taxon>
        <taxon>Gunneridae</taxon>
        <taxon>Pentapetalae</taxon>
        <taxon>rosids</taxon>
        <taxon>fabids</taxon>
        <taxon>Fagales</taxon>
        <taxon>Fagaceae</taxon>
        <taxon>Quercus</taxon>
    </lineage>
</organism>
<dbReference type="GO" id="GO:0016746">
    <property type="term" value="F:acyltransferase activity"/>
    <property type="evidence" value="ECO:0007669"/>
    <property type="project" value="InterPro"/>
</dbReference>
<keyword evidence="3" id="KW-0276">Fatty acid metabolism</keyword>